<dbReference type="STRING" id="15368.I1I6A6"/>
<evidence type="ECO:0000313" key="3">
    <source>
        <dbReference type="Proteomes" id="UP000008810"/>
    </source>
</evidence>
<dbReference type="InterPro" id="IPR038985">
    <property type="entry name" value="OPRN-like"/>
</dbReference>
<accession>I1I6A6</accession>
<dbReference type="AlphaFoldDB" id="I1I6A6"/>
<evidence type="ECO:0000313" key="1">
    <source>
        <dbReference type="EMBL" id="KQJ97863.1"/>
    </source>
</evidence>
<dbReference type="OrthoDB" id="2018540at2759"/>
<reference evidence="1" key="2">
    <citation type="submission" date="2017-06" db="EMBL/GenBank/DDBJ databases">
        <title>WGS assembly of Brachypodium distachyon.</title>
        <authorList>
            <consortium name="The International Brachypodium Initiative"/>
            <person name="Lucas S."/>
            <person name="Harmon-Smith M."/>
            <person name="Lail K."/>
            <person name="Tice H."/>
            <person name="Grimwood J."/>
            <person name="Bruce D."/>
            <person name="Barry K."/>
            <person name="Shu S."/>
            <person name="Lindquist E."/>
            <person name="Wang M."/>
            <person name="Pitluck S."/>
            <person name="Vogel J.P."/>
            <person name="Garvin D.F."/>
            <person name="Mockler T.C."/>
            <person name="Schmutz J."/>
            <person name="Rokhsar D."/>
            <person name="Bevan M.W."/>
        </authorList>
    </citation>
    <scope>NUCLEOTIDE SEQUENCE</scope>
    <source>
        <strain evidence="1">Bd21</strain>
    </source>
</reference>
<reference evidence="2" key="3">
    <citation type="submission" date="2018-08" db="UniProtKB">
        <authorList>
            <consortium name="EnsemblPlants"/>
        </authorList>
    </citation>
    <scope>IDENTIFICATION</scope>
    <source>
        <strain evidence="2">cv. Bd21</strain>
    </source>
</reference>
<name>I1I6A6_BRADI</name>
<dbReference type="EMBL" id="CM000882">
    <property type="protein sequence ID" value="KQJ97863.1"/>
    <property type="molecule type" value="Genomic_DNA"/>
</dbReference>
<dbReference type="GO" id="GO:0005635">
    <property type="term" value="C:nuclear envelope"/>
    <property type="evidence" value="ECO:0007669"/>
    <property type="project" value="EnsemblPlants"/>
</dbReference>
<dbReference type="FunCoup" id="I1I6A6">
    <property type="interactions" value="723"/>
</dbReference>
<dbReference type="Pfam" id="PF15011">
    <property type="entry name" value="CA109-like"/>
    <property type="match status" value="1"/>
</dbReference>
<reference evidence="1 2" key="1">
    <citation type="journal article" date="2010" name="Nature">
        <title>Genome sequencing and analysis of the model grass Brachypodium distachyon.</title>
        <authorList>
            <consortium name="International Brachypodium Initiative"/>
        </authorList>
    </citation>
    <scope>NUCLEOTIDE SEQUENCE [LARGE SCALE GENOMIC DNA]</scope>
    <source>
        <strain evidence="1 2">Bd21</strain>
    </source>
</reference>
<dbReference type="eggNOG" id="KOG4197">
    <property type="taxonomic scope" value="Eukaryota"/>
</dbReference>
<gene>
    <name evidence="2" type="primary">LOC100828913</name>
    <name evidence="1" type="ORF">BRADI_3g33790v3</name>
</gene>
<sequence>MEAVVRKVQQRVRKAREETERWDDLNSRFLSQFSNAAAIIARLPVLGDAKNYGVLGCVPNVREDLLGKQMESLELIFVSMRETLEEFSGIAKGLNKALRNTNQMVRGGSTLTAKQLQLQVGILPTIAYCLDGLQTLSDMHQAEYALKSSVISLLTWKSSSSDIAALRQLLVDQPNIPKDEGMKARELSGSMDPIVVSL</sequence>
<keyword evidence="3" id="KW-1185">Reference proteome</keyword>
<proteinExistence type="predicted"/>
<dbReference type="GO" id="GO:0005739">
    <property type="term" value="C:mitochondrion"/>
    <property type="evidence" value="ECO:0007669"/>
    <property type="project" value="EnsemblPlants"/>
</dbReference>
<dbReference type="ExpressionAtlas" id="I1I6A6">
    <property type="expression patterns" value="baseline"/>
</dbReference>
<dbReference type="Gramene" id="KQJ97863">
    <property type="protein sequence ID" value="KQJ97863"/>
    <property type="gene ID" value="BRADI_3g33790v3"/>
</dbReference>
<dbReference type="InterPro" id="IPR029159">
    <property type="entry name" value="CA109-like"/>
</dbReference>
<dbReference type="EnsemblPlants" id="KQJ97863">
    <property type="protein sequence ID" value="KQJ97863"/>
    <property type="gene ID" value="BRADI_3g33790v3"/>
</dbReference>
<evidence type="ECO:0000313" key="2">
    <source>
        <dbReference type="EnsemblPlants" id="KQJ97863"/>
    </source>
</evidence>
<dbReference type="PANTHER" id="PTHR37904">
    <property type="entry name" value="OS10G0566900 PROTEIN"/>
    <property type="match status" value="1"/>
</dbReference>
<dbReference type="OMA" id="TMEEFHG"/>
<dbReference type="Proteomes" id="UP000008810">
    <property type="component" value="Chromosome 3"/>
</dbReference>
<organism evidence="2">
    <name type="scientific">Brachypodium distachyon</name>
    <name type="common">Purple false brome</name>
    <name type="synonym">Trachynia distachya</name>
    <dbReference type="NCBI Taxonomy" id="15368"/>
    <lineage>
        <taxon>Eukaryota</taxon>
        <taxon>Viridiplantae</taxon>
        <taxon>Streptophyta</taxon>
        <taxon>Embryophyta</taxon>
        <taxon>Tracheophyta</taxon>
        <taxon>Spermatophyta</taxon>
        <taxon>Magnoliopsida</taxon>
        <taxon>Liliopsida</taxon>
        <taxon>Poales</taxon>
        <taxon>Poaceae</taxon>
        <taxon>BOP clade</taxon>
        <taxon>Pooideae</taxon>
        <taxon>Stipodae</taxon>
        <taxon>Brachypodieae</taxon>
        <taxon>Brachypodium</taxon>
    </lineage>
</organism>
<protein>
    <submittedName>
        <fullName evidence="1 2">Uncharacterized protein</fullName>
    </submittedName>
</protein>
<dbReference type="PANTHER" id="PTHR37904:SF2">
    <property type="entry name" value="OS10G0566900 PROTEIN"/>
    <property type="match status" value="1"/>
</dbReference>